<dbReference type="CDD" id="cd19080">
    <property type="entry name" value="AKR_AKR9A_9B"/>
    <property type="match status" value="1"/>
</dbReference>
<dbReference type="InterPro" id="IPR023210">
    <property type="entry name" value="NADP_OxRdtase_dom"/>
</dbReference>
<dbReference type="InterPro" id="IPR036812">
    <property type="entry name" value="NAD(P)_OxRdtase_dom_sf"/>
</dbReference>
<comment type="caution">
    <text evidence="3">The sequence shown here is derived from an EMBL/GenBank/DDBJ whole genome shotgun (WGS) entry which is preliminary data.</text>
</comment>
<evidence type="ECO:0000313" key="3">
    <source>
        <dbReference type="EMBL" id="REC77322.1"/>
    </source>
</evidence>
<dbReference type="Gene3D" id="3.20.20.100">
    <property type="entry name" value="NADP-dependent oxidoreductase domain"/>
    <property type="match status" value="1"/>
</dbReference>
<dbReference type="Pfam" id="PF00248">
    <property type="entry name" value="Aldo_ket_red"/>
    <property type="match status" value="1"/>
</dbReference>
<sequence length="364" mass="40659">MSLADYRTLGKSGLKISPLTLGTMTFGEDWGWGTSPADAHQILEHYIDQGGNIIDTANIYTKGHSEEIIGNFLAKHNVRRDSLVLSTKFWGNMFPYDANGGGAGRKGIIQALESSLTRLKTDYIDLYWMHAFDPHTPIDETISTLNDLVRDGKIRYIAISDTPAWKITEAQMISKFRGWAPFIGLQLEYSLLERSVENELIPMALEMGLGVMPWSPLKEGLLSGKYTRENKGQKMSQRNNNRLSPELSEGAYEIIDKLHMIAKERNMPVSAIAISWVMQQRGVSSTLLGARTLDQLKENIKASELKLSEEDLELLNVLSMPQLPFPYNLLSGAVDILQAGTSINGVRSKVAEILPQNDKERYGK</sequence>
<keyword evidence="4" id="KW-1185">Reference proteome</keyword>
<dbReference type="RefSeq" id="WP_047485411.1">
    <property type="nucleotide sequence ID" value="NZ_BJYH01000001.1"/>
</dbReference>
<evidence type="ECO:0000259" key="2">
    <source>
        <dbReference type="Pfam" id="PF00248"/>
    </source>
</evidence>
<proteinExistence type="predicted"/>
<keyword evidence="1" id="KW-0560">Oxidoreductase</keyword>
<dbReference type="SUPFAM" id="SSF51430">
    <property type="entry name" value="NAD(P)-linked oxidoreductase"/>
    <property type="match status" value="1"/>
</dbReference>
<evidence type="ECO:0000313" key="4">
    <source>
        <dbReference type="Proteomes" id="UP000256491"/>
    </source>
</evidence>
<organism evidence="3 4">
    <name type="scientific">Chryseobacterium rhizosphaerae</name>
    <dbReference type="NCBI Taxonomy" id="395937"/>
    <lineage>
        <taxon>Bacteria</taxon>
        <taxon>Pseudomonadati</taxon>
        <taxon>Bacteroidota</taxon>
        <taxon>Flavobacteriia</taxon>
        <taxon>Flavobacteriales</taxon>
        <taxon>Weeksellaceae</taxon>
        <taxon>Chryseobacterium group</taxon>
        <taxon>Chryseobacterium</taxon>
    </lineage>
</organism>
<dbReference type="PANTHER" id="PTHR43364">
    <property type="entry name" value="NADH-SPECIFIC METHYLGLYOXAL REDUCTASE-RELATED"/>
    <property type="match status" value="1"/>
</dbReference>
<feature type="domain" description="NADP-dependent oxidoreductase" evidence="2">
    <location>
        <begin position="18"/>
        <end position="315"/>
    </location>
</feature>
<evidence type="ECO:0000256" key="1">
    <source>
        <dbReference type="ARBA" id="ARBA00023002"/>
    </source>
</evidence>
<reference evidence="3 4" key="1">
    <citation type="journal article" date="2010" name="Syst. Appl. Microbiol.">
        <title>Four new species of Chryseobacterium from the rhizosphere of coastal sand dune plants, Chryseobacterium elymi sp. nov., Chryseobacterium hagamense sp. nov., Chryseobacterium lathyri sp. nov. and Chryseobacterium rhizosphaerae sp. nov.</title>
        <authorList>
            <person name="Cho S.H."/>
            <person name="Lee K.S."/>
            <person name="Shin D.S."/>
            <person name="Han J.H."/>
            <person name="Park K.S."/>
            <person name="Lee C.H."/>
            <person name="Park K.H."/>
            <person name="Kim S.B."/>
        </authorList>
    </citation>
    <scope>NUCLEOTIDE SEQUENCE [LARGE SCALE GENOMIC DNA]</scope>
    <source>
        <strain evidence="3 4">KCTC 22548</strain>
    </source>
</reference>
<dbReference type="EMBL" id="QNUF01000004">
    <property type="protein sequence ID" value="REC77322.1"/>
    <property type="molecule type" value="Genomic_DNA"/>
</dbReference>
<dbReference type="PANTHER" id="PTHR43364:SF4">
    <property type="entry name" value="NAD(P)-LINKED OXIDOREDUCTASE SUPERFAMILY PROTEIN"/>
    <property type="match status" value="1"/>
</dbReference>
<dbReference type="InterPro" id="IPR050523">
    <property type="entry name" value="AKR_Detox_Biosynth"/>
</dbReference>
<gene>
    <name evidence="3" type="ORF">DRF57_04810</name>
</gene>
<accession>A0ABX9INV8</accession>
<name>A0ABX9INV8_9FLAO</name>
<protein>
    <submittedName>
        <fullName evidence="3">Aldo/keto reductase</fullName>
    </submittedName>
</protein>
<dbReference type="Proteomes" id="UP000256491">
    <property type="component" value="Unassembled WGS sequence"/>
</dbReference>